<proteinExistence type="predicted"/>
<dbReference type="EMBL" id="FQ311869">
    <property type="protein sequence ID" value="CBS89019.1"/>
    <property type="molecule type" value="Genomic_DNA"/>
</dbReference>
<dbReference type="Proteomes" id="UP000005667">
    <property type="component" value="Plasmid AZO_p1"/>
</dbReference>
<geneLocation type="plasmid" evidence="1 2">
    <name>AZO_p1</name>
</geneLocation>
<dbReference type="AlphaFoldDB" id="G7ZBZ8"/>
<organism evidence="1 2">
    <name type="scientific">Azospirillum lipoferum (strain 4B)</name>
    <dbReference type="NCBI Taxonomy" id="862719"/>
    <lineage>
        <taxon>Bacteria</taxon>
        <taxon>Pseudomonadati</taxon>
        <taxon>Pseudomonadota</taxon>
        <taxon>Alphaproteobacteria</taxon>
        <taxon>Rhodospirillales</taxon>
        <taxon>Azospirillaceae</taxon>
        <taxon>Azospirillum</taxon>
    </lineage>
</organism>
<accession>G7ZBZ8</accession>
<evidence type="ECO:0000313" key="1">
    <source>
        <dbReference type="EMBL" id="CBS89019.1"/>
    </source>
</evidence>
<dbReference type="OrthoDB" id="7306197at2"/>
<protein>
    <submittedName>
        <fullName evidence="1">Uncharacterized protein</fullName>
    </submittedName>
</protein>
<dbReference type="RefSeq" id="WP_014188472.1">
    <property type="nucleotide sequence ID" value="NC_016585.1"/>
</dbReference>
<dbReference type="KEGG" id="ali:AZOLI_p10817"/>
<reference evidence="2" key="1">
    <citation type="journal article" date="2011" name="PLoS Genet.">
        <title>Azospirillum genomes reveal transition of bacteria from aquatic to terrestrial environments.</title>
        <authorList>
            <person name="Wisniewski-Dye F."/>
            <person name="Borziak K."/>
            <person name="Khalsa-Moyers G."/>
            <person name="Alexandre G."/>
            <person name="Sukharnikov L.O."/>
            <person name="Wuichet K."/>
            <person name="Hurst G.B."/>
            <person name="McDonald W.H."/>
            <person name="Robertson J.S."/>
            <person name="Barbe V."/>
            <person name="Calteau A."/>
            <person name="Rouy Z."/>
            <person name="Mangenot S."/>
            <person name="Prigent-Combaret C."/>
            <person name="Normand P."/>
            <person name="Boyer M."/>
            <person name="Siguier P."/>
            <person name="Dessaux Y."/>
            <person name="Elmerich C."/>
            <person name="Condemine G."/>
            <person name="Krishnen G."/>
            <person name="Kennedy I."/>
            <person name="Paterson A.H."/>
            <person name="Gonzalez V."/>
            <person name="Mavingui P."/>
            <person name="Zhulin I.B."/>
        </authorList>
    </citation>
    <scope>NUCLEOTIDE SEQUENCE [LARGE SCALE GENOMIC DNA]</scope>
    <source>
        <strain evidence="2">4B</strain>
    </source>
</reference>
<evidence type="ECO:0000313" key="2">
    <source>
        <dbReference type="Proteomes" id="UP000005667"/>
    </source>
</evidence>
<dbReference type="HOGENOM" id="CLU_2153128_0_0_5"/>
<gene>
    <name evidence="1" type="ordered locus">AZOLI_p10817</name>
</gene>
<name>G7ZBZ8_AZOL4</name>
<keyword evidence="1" id="KW-0614">Plasmid</keyword>
<sequence length="117" mass="12026">MSAPTCCLARIPANGKFWLKNARVPDGLRDIRIEDGRVRALVPAGESPCCAPGLDLDGGMVRRIGDGDGGAVAAGDPADLWVTLCGGRTVAMRAGRLETADRRDVAATGDPADGSGH</sequence>
<keyword evidence="2" id="KW-1185">Reference proteome</keyword>